<evidence type="ECO:0000256" key="1">
    <source>
        <dbReference type="SAM" id="Phobius"/>
    </source>
</evidence>
<dbReference type="Proteomes" id="UP000578000">
    <property type="component" value="Unassembled WGS sequence"/>
</dbReference>
<evidence type="ECO:0000313" key="2">
    <source>
        <dbReference type="EMBL" id="MBB6456887.1"/>
    </source>
</evidence>
<keyword evidence="3" id="KW-1185">Reference proteome</keyword>
<proteinExistence type="predicted"/>
<evidence type="ECO:0000313" key="3">
    <source>
        <dbReference type="Proteomes" id="UP000578000"/>
    </source>
</evidence>
<sequence length="43" mass="4623">MVRKHSQSRALALPTTQNQMVLALYAALTAAVVLGTGLNWLLT</sequence>
<protein>
    <submittedName>
        <fullName evidence="2">Uncharacterized protein</fullName>
    </submittedName>
</protein>
<comment type="caution">
    <text evidence="2">The sequence shown here is derived from an EMBL/GenBank/DDBJ whole genome shotgun (WGS) entry which is preliminary data.</text>
</comment>
<keyword evidence="1" id="KW-0812">Transmembrane</keyword>
<dbReference type="AlphaFoldDB" id="A0A841QFQ0"/>
<accession>A0A841QFQ0</accession>
<name>A0A841QFQ0_9PROT</name>
<gene>
    <name evidence="2" type="ORF">HNR55_001470</name>
</gene>
<reference evidence="2 3" key="1">
    <citation type="submission" date="2020-08" db="EMBL/GenBank/DDBJ databases">
        <title>Genomic Encyclopedia of Type Strains, Phase IV (KMG-IV): sequencing the most valuable type-strain genomes for metagenomic binning, comparative biology and taxonomic classification.</title>
        <authorList>
            <person name="Goeker M."/>
        </authorList>
    </citation>
    <scope>NUCLEOTIDE SEQUENCE [LARGE SCALE GENOMIC DNA]</scope>
    <source>
        <strain evidence="2 3">DSM 4491</strain>
    </source>
</reference>
<dbReference type="EMBL" id="JACHIE010000005">
    <property type="protein sequence ID" value="MBB6456887.1"/>
    <property type="molecule type" value="Genomic_DNA"/>
</dbReference>
<feature type="transmembrane region" description="Helical" evidence="1">
    <location>
        <begin position="21"/>
        <end position="42"/>
    </location>
</feature>
<keyword evidence="1" id="KW-0472">Membrane</keyword>
<organism evidence="2 3">
    <name type="scientific">Acetobacter lovaniensis</name>
    <dbReference type="NCBI Taxonomy" id="104100"/>
    <lineage>
        <taxon>Bacteria</taxon>
        <taxon>Pseudomonadati</taxon>
        <taxon>Pseudomonadota</taxon>
        <taxon>Alphaproteobacteria</taxon>
        <taxon>Acetobacterales</taxon>
        <taxon>Acetobacteraceae</taxon>
        <taxon>Acetobacter</taxon>
    </lineage>
</organism>
<keyword evidence="1" id="KW-1133">Transmembrane helix</keyword>
<dbReference type="RefSeq" id="WP_260400870.1">
    <property type="nucleotide sequence ID" value="NZ_BAABDB010000040.1"/>
</dbReference>